<keyword evidence="1" id="KW-0472">Membrane</keyword>
<evidence type="ECO:0000313" key="3">
    <source>
        <dbReference type="EMBL" id="ATW27399.1"/>
    </source>
</evidence>
<dbReference type="RefSeq" id="WP_148136754.1">
    <property type="nucleotide sequence ID" value="NZ_CP017634.1"/>
</dbReference>
<feature type="transmembrane region" description="Helical" evidence="1">
    <location>
        <begin position="388"/>
        <end position="406"/>
    </location>
</feature>
<keyword evidence="1" id="KW-0812">Transmembrane</keyword>
<evidence type="ECO:0000256" key="1">
    <source>
        <dbReference type="SAM" id="Phobius"/>
    </source>
</evidence>
<dbReference type="Pfam" id="PF01970">
    <property type="entry name" value="TctA"/>
    <property type="match status" value="1"/>
</dbReference>
<dbReference type="KEGG" id="fwa:DCMF_23960"/>
<dbReference type="AlphaFoldDB" id="A0A3G1KYG2"/>
<feature type="transmembrane region" description="Helical" evidence="1">
    <location>
        <begin position="17"/>
        <end position="36"/>
    </location>
</feature>
<evidence type="ECO:0000259" key="2">
    <source>
        <dbReference type="Pfam" id="PF01970"/>
    </source>
</evidence>
<dbReference type="PANTHER" id="PTHR35342">
    <property type="entry name" value="TRICARBOXYLIC TRANSPORT PROTEIN"/>
    <property type="match status" value="1"/>
</dbReference>
<dbReference type="Proteomes" id="UP000323521">
    <property type="component" value="Chromosome"/>
</dbReference>
<feature type="transmembrane region" description="Helical" evidence="1">
    <location>
        <begin position="466"/>
        <end position="487"/>
    </location>
</feature>
<organism evidence="3 4">
    <name type="scientific">Formimonas warabiya</name>
    <dbReference type="NCBI Taxonomy" id="1761012"/>
    <lineage>
        <taxon>Bacteria</taxon>
        <taxon>Bacillati</taxon>
        <taxon>Bacillota</taxon>
        <taxon>Clostridia</taxon>
        <taxon>Eubacteriales</taxon>
        <taxon>Peptococcaceae</taxon>
        <taxon>Candidatus Formimonas</taxon>
    </lineage>
</organism>
<dbReference type="OrthoDB" id="9781349at2"/>
<keyword evidence="4" id="KW-1185">Reference proteome</keyword>
<gene>
    <name evidence="3" type="ORF">DCMF_23960</name>
</gene>
<feature type="transmembrane region" description="Helical" evidence="1">
    <location>
        <begin position="200"/>
        <end position="218"/>
    </location>
</feature>
<name>A0A3G1KYG2_FORW1</name>
<feature type="transmembrane region" description="Helical" evidence="1">
    <location>
        <begin position="361"/>
        <end position="381"/>
    </location>
</feature>
<feature type="transmembrane region" description="Helical" evidence="1">
    <location>
        <begin position="77"/>
        <end position="95"/>
    </location>
</feature>
<dbReference type="EMBL" id="CP017634">
    <property type="protein sequence ID" value="ATW27399.1"/>
    <property type="molecule type" value="Genomic_DNA"/>
</dbReference>
<keyword evidence="1" id="KW-1133">Transmembrane helix</keyword>
<feature type="transmembrane region" description="Helical" evidence="1">
    <location>
        <begin position="43"/>
        <end position="65"/>
    </location>
</feature>
<accession>A0A3G1KYG2</accession>
<feature type="transmembrane region" description="Helical" evidence="1">
    <location>
        <begin position="107"/>
        <end position="129"/>
    </location>
</feature>
<feature type="transmembrane region" description="Helical" evidence="1">
    <location>
        <begin position="135"/>
        <end position="155"/>
    </location>
</feature>
<sequence length="506" mass="53154">MDHHAIFAGLEMLLSNLWIVPIGVLVGIIIGAIPGLSSSNSLAILLPMMLGLPVETALIFGVSLYCGAEVGNSYPAILVNIPGTGSAAVTTFDGYPMAQNKQAAEAMGLSIFSSFIGGVIGGLVCLTSAPLISKVALKFSSVEMTIIILFGVAVLAQLSSGGLAKGLMAGFFGLLLSTTGVDPIWGQIRATFGSMYLMDGMPVIPALIGLLAFSELLISLEKNEAVSLVEDSQSLGLKGIFQGFRYTIKSWVNTLRSSLIGVIVGAIPGAGASIASFISYQQTVAFAPSEEKKTFGKGNPEGVIASEAANNGVVGGSLIPLLTLGVPGSASMAVLMVVMAYQGLALGPRLFVQNGDVAYAVLWSQFAAAVFMLVIGTACAYSFYRLAYIPMTLLVPVVSVISIIGGYAPRQYIFDMGLVIIFGILGYVMKKYEYPPAAMLLGLILGPLLEANAFRGLKIGLGSPSIFFTRPLAVLLWILLIITFVGPEIKRKLARNKEGKNSFRID</sequence>
<feature type="transmembrane region" description="Helical" evidence="1">
    <location>
        <begin position="167"/>
        <end position="188"/>
    </location>
</feature>
<evidence type="ECO:0000313" key="4">
    <source>
        <dbReference type="Proteomes" id="UP000323521"/>
    </source>
</evidence>
<feature type="domain" description="DUF112" evidence="2">
    <location>
        <begin position="18"/>
        <end position="441"/>
    </location>
</feature>
<protein>
    <recommendedName>
        <fullName evidence="2">DUF112 domain-containing protein</fullName>
    </recommendedName>
</protein>
<proteinExistence type="predicted"/>
<feature type="transmembrane region" description="Helical" evidence="1">
    <location>
        <begin position="318"/>
        <end position="341"/>
    </location>
</feature>
<dbReference type="InterPro" id="IPR002823">
    <property type="entry name" value="DUF112_TM"/>
</dbReference>
<reference evidence="3 4" key="1">
    <citation type="submission" date="2016-10" db="EMBL/GenBank/DDBJ databases">
        <title>Complete Genome Sequence of Peptococcaceae strain DCMF.</title>
        <authorList>
            <person name="Edwards R.J."/>
            <person name="Holland S.I."/>
            <person name="Deshpande N.P."/>
            <person name="Wong Y.K."/>
            <person name="Ertan H."/>
            <person name="Manefield M."/>
            <person name="Russell T.L."/>
            <person name="Lee M.J."/>
        </authorList>
    </citation>
    <scope>NUCLEOTIDE SEQUENCE [LARGE SCALE GENOMIC DNA]</scope>
    <source>
        <strain evidence="3 4">DCMF</strain>
    </source>
</reference>
<dbReference type="PANTHER" id="PTHR35342:SF5">
    <property type="entry name" value="TRICARBOXYLIC TRANSPORT PROTEIN"/>
    <property type="match status" value="1"/>
</dbReference>
<feature type="transmembrane region" description="Helical" evidence="1">
    <location>
        <begin position="412"/>
        <end position="429"/>
    </location>
</feature>
<feature type="transmembrane region" description="Helical" evidence="1">
    <location>
        <begin position="436"/>
        <end position="454"/>
    </location>
</feature>